<proteinExistence type="inferred from homology"/>
<dbReference type="GO" id="GO:0030694">
    <property type="term" value="C:bacterial-type flagellum basal body, rod"/>
    <property type="evidence" value="ECO:0007669"/>
    <property type="project" value="InterPro"/>
</dbReference>
<dbReference type="PIRSF" id="PIRSF002889">
    <property type="entry name" value="Rod_FlgB"/>
    <property type="match status" value="1"/>
</dbReference>
<feature type="domain" description="Flagellar basal body rod protein N-terminal" evidence="7">
    <location>
        <begin position="18"/>
        <end position="38"/>
    </location>
</feature>
<evidence type="ECO:0000259" key="7">
    <source>
        <dbReference type="Pfam" id="PF00460"/>
    </source>
</evidence>
<dbReference type="NCBIfam" id="TIGR01396">
    <property type="entry name" value="FlgB"/>
    <property type="match status" value="1"/>
</dbReference>
<accession>A0A7W7ZCZ7</accession>
<name>A0A7W7ZCZ7_9BACT</name>
<keyword evidence="9" id="KW-1185">Reference proteome</keyword>
<dbReference type="GO" id="GO:0071973">
    <property type="term" value="P:bacterial-type flagellum-dependent cell motility"/>
    <property type="evidence" value="ECO:0007669"/>
    <property type="project" value="InterPro"/>
</dbReference>
<dbReference type="InterPro" id="IPR001444">
    <property type="entry name" value="Flag_bb_rod_N"/>
</dbReference>
<evidence type="ECO:0000313" key="9">
    <source>
        <dbReference type="Proteomes" id="UP000540989"/>
    </source>
</evidence>
<comment type="subcellular location">
    <subcellularLocation>
        <location evidence="1 6">Bacterial flagellum basal body</location>
    </subcellularLocation>
</comment>
<dbReference type="InterPro" id="IPR006300">
    <property type="entry name" value="FlgB"/>
</dbReference>
<evidence type="ECO:0000256" key="4">
    <source>
        <dbReference type="ARBA" id="ARBA00023143"/>
    </source>
</evidence>
<evidence type="ECO:0000256" key="6">
    <source>
        <dbReference type="PIRNR" id="PIRNR002889"/>
    </source>
</evidence>
<reference evidence="8 9" key="1">
    <citation type="submission" date="2020-08" db="EMBL/GenBank/DDBJ databases">
        <title>Genomic Encyclopedia of Type Strains, Phase IV (KMG-V): Genome sequencing to study the core and pangenomes of soil and plant-associated prokaryotes.</title>
        <authorList>
            <person name="Whitman W."/>
        </authorList>
    </citation>
    <scope>NUCLEOTIDE SEQUENCE [LARGE SCALE GENOMIC DNA]</scope>
    <source>
        <strain evidence="8 9">M8UP14</strain>
    </source>
</reference>
<dbReference type="RefSeq" id="WP_184216646.1">
    <property type="nucleotide sequence ID" value="NZ_JACHIP010000003.1"/>
</dbReference>
<keyword evidence="8" id="KW-0969">Cilium</keyword>
<keyword evidence="4 6" id="KW-0975">Bacterial flagellum</keyword>
<evidence type="ECO:0000256" key="2">
    <source>
        <dbReference type="ARBA" id="ARBA00009677"/>
    </source>
</evidence>
<keyword evidence="8" id="KW-0282">Flagellum</keyword>
<evidence type="ECO:0000256" key="5">
    <source>
        <dbReference type="ARBA" id="ARBA00024934"/>
    </source>
</evidence>
<comment type="caution">
    <text evidence="8">The sequence shown here is derived from an EMBL/GenBank/DDBJ whole genome shotgun (WGS) entry which is preliminary data.</text>
</comment>
<organism evidence="8 9">
    <name type="scientific">Granulicella aggregans</name>
    <dbReference type="NCBI Taxonomy" id="474949"/>
    <lineage>
        <taxon>Bacteria</taxon>
        <taxon>Pseudomonadati</taxon>
        <taxon>Acidobacteriota</taxon>
        <taxon>Terriglobia</taxon>
        <taxon>Terriglobales</taxon>
        <taxon>Acidobacteriaceae</taxon>
        <taxon>Granulicella</taxon>
    </lineage>
</organism>
<keyword evidence="8" id="KW-0966">Cell projection</keyword>
<comment type="subunit">
    <text evidence="6">The basal body constitutes a major portion of the flagellar organelle and consists of a number of rings mounted on a central rod.</text>
</comment>
<dbReference type="Pfam" id="PF00460">
    <property type="entry name" value="Flg_bb_rod"/>
    <property type="match status" value="1"/>
</dbReference>
<evidence type="ECO:0000313" key="8">
    <source>
        <dbReference type="EMBL" id="MBB5057615.1"/>
    </source>
</evidence>
<evidence type="ECO:0000256" key="3">
    <source>
        <dbReference type="ARBA" id="ARBA00014376"/>
    </source>
</evidence>
<gene>
    <name evidence="8" type="ORF">HDF16_002321</name>
</gene>
<sequence>MQLSTPMSQALGRFLDLASDQMKLTAANMANVDTPGYKTEGFDFEQEFARQLNANPLSLGANGLGALDPEVSVVNGLVARPDGNNVSMDREGLELAKAQLRFRLGVQLVKGEFTQILSAIHASDGK</sequence>
<evidence type="ECO:0000256" key="1">
    <source>
        <dbReference type="ARBA" id="ARBA00004117"/>
    </source>
</evidence>
<protein>
    <recommendedName>
        <fullName evidence="3 6">Flagellar basal body rod protein FlgB</fullName>
    </recommendedName>
</protein>
<comment type="function">
    <text evidence="5 6">Structural component of flagellum, the bacterial motility apparatus. Part of the rod structure of flagellar basal body.</text>
</comment>
<comment type="similarity">
    <text evidence="2 6">Belongs to the flagella basal body rod proteins family.</text>
</comment>
<dbReference type="Proteomes" id="UP000540989">
    <property type="component" value="Unassembled WGS sequence"/>
</dbReference>
<dbReference type="EMBL" id="JACHIP010000003">
    <property type="protein sequence ID" value="MBB5057615.1"/>
    <property type="molecule type" value="Genomic_DNA"/>
</dbReference>
<dbReference type="AlphaFoldDB" id="A0A7W7ZCZ7"/>